<protein>
    <recommendedName>
        <fullName evidence="1">Protein YOP1</fullName>
    </recommendedName>
</protein>
<keyword evidence="1" id="KW-1133">Transmembrane helix</keyword>
<dbReference type="InterPro" id="IPR004345">
    <property type="entry name" value="TB2_DP1_HVA22"/>
</dbReference>
<dbReference type="EMBL" id="JAPUFD010000002">
    <property type="protein sequence ID" value="MDI1486009.1"/>
    <property type="molecule type" value="Genomic_DNA"/>
</dbReference>
<gene>
    <name evidence="3" type="ORF">OHK93_004198</name>
</gene>
<evidence type="ECO:0000313" key="3">
    <source>
        <dbReference type="EMBL" id="MDI1486009.1"/>
    </source>
</evidence>
<dbReference type="GO" id="GO:0016020">
    <property type="term" value="C:membrane"/>
    <property type="evidence" value="ECO:0007669"/>
    <property type="project" value="UniProtKB-SubCell"/>
</dbReference>
<dbReference type="AlphaFoldDB" id="A0AA43QI08"/>
<sequence length="330" mass="35492">MFDILPNILSSIITILFPIFASYKALRTADPAQLTPWLMYWVVLSCFSLFDYWTYFLLSWVPLYAWFRLTVLSYLVLPQTQGAKILYQTYIHPFLAHHENDIDRMITTAHARAVSAGLGYLKQLIEFVKRNVFGVQHSPSSPYAQGFEAGGGGGGTYAQNLLSRFNLPSARQGLAAPAGDIYGLLSSAMGNIGASSSAGASRDAQVESLSRSGTLIPEGMTSAAEKMSFLTAQREHLKVILGALDKQASDLGTEVAIERDVDRRLTGAQLGQGLADGLKKSKSEAEFEEIGTDGPVTEQGKGKAAGAGGWMPWSWGGAAKASGLETGRAS</sequence>
<dbReference type="PANTHER" id="PTHR12300">
    <property type="entry name" value="HVA22-LIKE PROTEINS"/>
    <property type="match status" value="1"/>
</dbReference>
<keyword evidence="4" id="KW-1185">Reference proteome</keyword>
<feature type="region of interest" description="Disordered" evidence="2">
    <location>
        <begin position="288"/>
        <end position="330"/>
    </location>
</feature>
<proteinExistence type="inferred from homology"/>
<dbReference type="Proteomes" id="UP001161017">
    <property type="component" value="Unassembled WGS sequence"/>
</dbReference>
<keyword evidence="1" id="KW-0812">Transmembrane</keyword>
<organism evidence="3 4">
    <name type="scientific">Ramalina farinacea</name>
    <dbReference type="NCBI Taxonomy" id="258253"/>
    <lineage>
        <taxon>Eukaryota</taxon>
        <taxon>Fungi</taxon>
        <taxon>Dikarya</taxon>
        <taxon>Ascomycota</taxon>
        <taxon>Pezizomycotina</taxon>
        <taxon>Lecanoromycetes</taxon>
        <taxon>OSLEUM clade</taxon>
        <taxon>Lecanoromycetidae</taxon>
        <taxon>Lecanorales</taxon>
        <taxon>Lecanorineae</taxon>
        <taxon>Ramalinaceae</taxon>
        <taxon>Ramalina</taxon>
    </lineage>
</organism>
<comment type="caution">
    <text evidence="1">Lacks conserved residue(s) required for the propagation of feature annotation.</text>
</comment>
<evidence type="ECO:0000256" key="1">
    <source>
        <dbReference type="RuleBase" id="RU362006"/>
    </source>
</evidence>
<comment type="subcellular location">
    <subcellularLocation>
        <location evidence="1">Membrane</location>
        <topology evidence="1">Multi-pass membrane protein</topology>
    </subcellularLocation>
</comment>
<reference evidence="3" key="1">
    <citation type="journal article" date="2023" name="Genome Biol. Evol.">
        <title>First Whole Genome Sequence and Flow Cytometry Genome Size Data for the Lichen-Forming Fungus Ramalina farinacea (Ascomycota).</title>
        <authorList>
            <person name="Llewellyn T."/>
            <person name="Mian S."/>
            <person name="Hill R."/>
            <person name="Leitch I.J."/>
            <person name="Gaya E."/>
        </authorList>
    </citation>
    <scope>NUCLEOTIDE SEQUENCE</scope>
    <source>
        <strain evidence="3">LIQ254RAFAR</strain>
    </source>
</reference>
<dbReference type="PANTHER" id="PTHR12300:SF177">
    <property type="entry name" value="PROTEIN YOP1"/>
    <property type="match status" value="1"/>
</dbReference>
<dbReference type="Pfam" id="PF03134">
    <property type="entry name" value="TB2_DP1_HVA22"/>
    <property type="match status" value="1"/>
</dbReference>
<evidence type="ECO:0000256" key="2">
    <source>
        <dbReference type="SAM" id="MobiDB-lite"/>
    </source>
</evidence>
<comment type="caution">
    <text evidence="3">The sequence shown here is derived from an EMBL/GenBank/DDBJ whole genome shotgun (WGS) entry which is preliminary data.</text>
</comment>
<evidence type="ECO:0000313" key="4">
    <source>
        <dbReference type="Proteomes" id="UP001161017"/>
    </source>
</evidence>
<name>A0AA43QI08_9LECA</name>
<keyword evidence="1" id="KW-0472">Membrane</keyword>
<accession>A0AA43QI08</accession>
<feature type="transmembrane region" description="Helical" evidence="1">
    <location>
        <begin position="38"/>
        <end position="55"/>
    </location>
</feature>
<comment type="similarity">
    <text evidence="1">Belongs to the DP1 family.</text>
</comment>
<feature type="transmembrane region" description="Helical" evidence="1">
    <location>
        <begin position="6"/>
        <end position="26"/>
    </location>
</feature>